<reference evidence="2 4" key="2">
    <citation type="submission" date="2022-12" db="EMBL/GenBank/DDBJ databases">
        <authorList>
            <person name="Ruckert C."/>
            <person name="Busche T."/>
            <person name="Kalinowski J."/>
            <person name="Wittmann C."/>
        </authorList>
    </citation>
    <scope>NUCLEOTIDE SEQUENCE [LARGE SCALE GENOMIC DNA]</scope>
    <source>
        <strain evidence="2 4">DSM 40555</strain>
    </source>
</reference>
<organism evidence="1 3">
    <name type="scientific">Streptomyces nigrescens</name>
    <dbReference type="NCBI Taxonomy" id="1920"/>
    <lineage>
        <taxon>Bacteria</taxon>
        <taxon>Bacillati</taxon>
        <taxon>Actinomycetota</taxon>
        <taxon>Actinomycetes</taxon>
        <taxon>Kitasatosporales</taxon>
        <taxon>Streptomycetaceae</taxon>
        <taxon>Streptomyces</taxon>
    </lineage>
</organism>
<dbReference type="EMBL" id="BLIP01000001">
    <property type="protein sequence ID" value="GFE23641.1"/>
    <property type="molecule type" value="Genomic_DNA"/>
</dbReference>
<dbReference type="GO" id="GO:0009306">
    <property type="term" value="P:protein secretion"/>
    <property type="evidence" value="ECO:0007669"/>
    <property type="project" value="InterPro"/>
</dbReference>
<sequence>MHGYGTDTEEMRQFADTLDEAAKTLERADKGLDASEGAARTHRRWDSGRELKGVTSAWEGEYARLARECRNLAEKMRTTRMSYAAQDQQTADELAALLHRHREAN</sequence>
<keyword evidence="4" id="KW-1185">Reference proteome</keyword>
<dbReference type="RefSeq" id="WP_018092361.1">
    <property type="nucleotide sequence ID" value="NZ_BLIP01000001.1"/>
</dbReference>
<reference evidence="1 3" key="1">
    <citation type="submission" date="2019-12" db="EMBL/GenBank/DDBJ databases">
        <title>Whole genome shotgun sequence of Streptomyces libani subsp. libani NBRC 13452.</title>
        <authorList>
            <person name="Ichikawa N."/>
            <person name="Kimura A."/>
            <person name="Kitahashi Y."/>
            <person name="Komaki H."/>
            <person name="Tamura T."/>
        </authorList>
    </citation>
    <scope>NUCLEOTIDE SEQUENCE [LARGE SCALE GENOMIC DNA]</scope>
    <source>
        <strain evidence="1 3">NBRC 13452</strain>
    </source>
</reference>
<evidence type="ECO:0000313" key="1">
    <source>
        <dbReference type="EMBL" id="GFE23641.1"/>
    </source>
</evidence>
<dbReference type="Pfam" id="PF10824">
    <property type="entry name" value="T7SS_ESX_EspC"/>
    <property type="match status" value="1"/>
</dbReference>
<dbReference type="InterPro" id="IPR036689">
    <property type="entry name" value="ESAT-6-like_sf"/>
</dbReference>
<proteinExistence type="predicted"/>
<accession>A0A640TMT6</accession>
<gene>
    <name evidence="1" type="ORF">Sliba_40940</name>
    <name evidence="2" type="ORF">STRLI_004082</name>
</gene>
<evidence type="ECO:0000313" key="2">
    <source>
        <dbReference type="EMBL" id="WAT98071.1"/>
    </source>
</evidence>
<evidence type="ECO:0000313" key="3">
    <source>
        <dbReference type="Proteomes" id="UP000429552"/>
    </source>
</evidence>
<protein>
    <submittedName>
        <fullName evidence="2">Type VII secretion target</fullName>
    </submittedName>
</protein>
<name>A0A640TMT6_STRNI</name>
<evidence type="ECO:0000313" key="4">
    <source>
        <dbReference type="Proteomes" id="UP001210609"/>
    </source>
</evidence>
<dbReference type="Proteomes" id="UP001210609">
    <property type="component" value="Chromosome"/>
</dbReference>
<dbReference type="Proteomes" id="UP000429552">
    <property type="component" value="Unassembled WGS sequence"/>
</dbReference>
<dbReference type="EMBL" id="CP114202">
    <property type="protein sequence ID" value="WAT98071.1"/>
    <property type="molecule type" value="Genomic_DNA"/>
</dbReference>
<dbReference type="Gene3D" id="1.10.287.1060">
    <property type="entry name" value="ESAT-6-like"/>
    <property type="match status" value="1"/>
</dbReference>
<dbReference type="InterPro" id="IPR022536">
    <property type="entry name" value="EspC"/>
</dbReference>
<dbReference type="SUPFAM" id="SSF140453">
    <property type="entry name" value="EsxAB dimer-like"/>
    <property type="match status" value="1"/>
</dbReference>
<dbReference type="AlphaFoldDB" id="A0A640TMT6"/>